<dbReference type="Pfam" id="PF13765">
    <property type="entry name" value="PRY"/>
    <property type="match status" value="1"/>
</dbReference>
<keyword evidence="2 4" id="KW-0863">Zinc-finger</keyword>
<dbReference type="PRINTS" id="PR01407">
    <property type="entry name" value="BUTYPHLNCDUF"/>
</dbReference>
<dbReference type="InterPro" id="IPR006574">
    <property type="entry name" value="PRY"/>
</dbReference>
<evidence type="ECO:0000256" key="6">
    <source>
        <dbReference type="SAM" id="MobiDB-lite"/>
    </source>
</evidence>
<dbReference type="Pfam" id="PF00622">
    <property type="entry name" value="SPRY"/>
    <property type="match status" value="1"/>
</dbReference>
<feature type="domain" description="RING-type" evidence="7">
    <location>
        <begin position="38"/>
        <end position="78"/>
    </location>
</feature>
<dbReference type="SUPFAM" id="SSF57850">
    <property type="entry name" value="RING/U-box"/>
    <property type="match status" value="1"/>
</dbReference>
<dbReference type="Gene3D" id="2.60.120.920">
    <property type="match status" value="1"/>
</dbReference>
<keyword evidence="11" id="KW-1185">Reference proteome</keyword>
<dbReference type="InterPro" id="IPR017907">
    <property type="entry name" value="Znf_RING_CS"/>
</dbReference>
<dbReference type="Gene3D" id="3.30.160.60">
    <property type="entry name" value="Classic Zinc Finger"/>
    <property type="match status" value="1"/>
</dbReference>
<evidence type="ECO:0000256" key="5">
    <source>
        <dbReference type="SAM" id="Coils"/>
    </source>
</evidence>
<keyword evidence="5" id="KW-0175">Coiled coil</keyword>
<accession>A0ABV0Q8S3</accession>
<dbReference type="InterPro" id="IPR003877">
    <property type="entry name" value="SPRY_dom"/>
</dbReference>
<dbReference type="InterPro" id="IPR050143">
    <property type="entry name" value="TRIM/RBCC"/>
</dbReference>
<sequence>MAGTLTYGYGGLRQDVTNYVTGGRIYNMASNLEEELSCPVCQDIFTDPVLLSCSHSFCKDCLRRWWTQKQVRQCPVCKSDSGRKEPTCNLVLKNTCEAFLLERDRRAATECEDDCQLHSEKLKLFCLDHQQPVCLICRDSKLHSSHVFRPINEVAQDRREELRKSITPLQEKLKLLRQVKEDLDLTAEHIRSQARLTETRIRNQFRKLQQFLHQEEEARVAALREEEEQKSLKVNEKIRALDGDMAVLNDTIKVAERKLRSKDASLLLNYTTAVEAVQRFPLPDNPQAVPGALIDVAKHLGNLDFNTCKKIKDMVSYNPVVLDPNTAGAGLSVSEDLTGVTRGNRQKLPLNPERFDSEGIIVASKGFTEGIHYWTVEIGDCKTWFVGVVEESFRRKKPTKFSSGLWALCFSKEKYSYFSQGAPPSFNIKTKLQVIRVHLDLDRGKLSFTDVKTLKHICTFSHSWSEKMFPIFYVGGIYPLKILPVVSEGSGEDDGDSEDMINDEDMRRVPQEHVDDREEI</sequence>
<dbReference type="SMART" id="SM00184">
    <property type="entry name" value="RING"/>
    <property type="match status" value="1"/>
</dbReference>
<name>A0ABV0Q8S3_9TELE</name>
<dbReference type="InterPro" id="IPR003879">
    <property type="entry name" value="Butyrophylin_SPRY"/>
</dbReference>
<dbReference type="InterPro" id="IPR001841">
    <property type="entry name" value="Znf_RING"/>
</dbReference>
<dbReference type="SMART" id="SM00336">
    <property type="entry name" value="BBOX"/>
    <property type="match status" value="1"/>
</dbReference>
<comment type="caution">
    <text evidence="10">The sequence shown here is derived from an EMBL/GenBank/DDBJ whole genome shotgun (WGS) entry which is preliminary data.</text>
</comment>
<dbReference type="PROSITE" id="PS50119">
    <property type="entry name" value="ZF_BBOX"/>
    <property type="match status" value="1"/>
</dbReference>
<evidence type="ECO:0000256" key="3">
    <source>
        <dbReference type="ARBA" id="ARBA00022833"/>
    </source>
</evidence>
<keyword evidence="1" id="KW-0479">Metal-binding</keyword>
<evidence type="ECO:0000256" key="1">
    <source>
        <dbReference type="ARBA" id="ARBA00022723"/>
    </source>
</evidence>
<evidence type="ECO:0000313" key="11">
    <source>
        <dbReference type="Proteomes" id="UP001434883"/>
    </source>
</evidence>
<dbReference type="Gene3D" id="3.30.40.10">
    <property type="entry name" value="Zinc/RING finger domain, C3HC4 (zinc finger)"/>
    <property type="match status" value="1"/>
</dbReference>
<gene>
    <name evidence="10" type="ORF">XENOCAPTIV_003633</name>
</gene>
<feature type="compositionally biased region" description="Basic and acidic residues" evidence="6">
    <location>
        <begin position="504"/>
        <end position="520"/>
    </location>
</feature>
<evidence type="ECO:0000259" key="7">
    <source>
        <dbReference type="PROSITE" id="PS50089"/>
    </source>
</evidence>
<dbReference type="SUPFAM" id="SSF57845">
    <property type="entry name" value="B-box zinc-binding domain"/>
    <property type="match status" value="1"/>
</dbReference>
<feature type="domain" description="B box-type" evidence="8">
    <location>
        <begin position="106"/>
        <end position="151"/>
    </location>
</feature>
<dbReference type="InterPro" id="IPR027370">
    <property type="entry name" value="Znf-RING_euk"/>
</dbReference>
<dbReference type="PROSITE" id="PS50089">
    <property type="entry name" value="ZF_RING_2"/>
    <property type="match status" value="1"/>
</dbReference>
<feature type="coiled-coil region" evidence="5">
    <location>
        <begin position="213"/>
        <end position="258"/>
    </location>
</feature>
<evidence type="ECO:0000256" key="4">
    <source>
        <dbReference type="PROSITE-ProRule" id="PRU00024"/>
    </source>
</evidence>
<evidence type="ECO:0000313" key="10">
    <source>
        <dbReference type="EMBL" id="MEQ2191872.1"/>
    </source>
</evidence>
<keyword evidence="3" id="KW-0862">Zinc</keyword>
<organism evidence="10 11">
    <name type="scientific">Xenoophorus captivus</name>
    <dbReference type="NCBI Taxonomy" id="1517983"/>
    <lineage>
        <taxon>Eukaryota</taxon>
        <taxon>Metazoa</taxon>
        <taxon>Chordata</taxon>
        <taxon>Craniata</taxon>
        <taxon>Vertebrata</taxon>
        <taxon>Euteleostomi</taxon>
        <taxon>Actinopterygii</taxon>
        <taxon>Neopterygii</taxon>
        <taxon>Teleostei</taxon>
        <taxon>Neoteleostei</taxon>
        <taxon>Acanthomorphata</taxon>
        <taxon>Ovalentaria</taxon>
        <taxon>Atherinomorphae</taxon>
        <taxon>Cyprinodontiformes</taxon>
        <taxon>Goodeidae</taxon>
        <taxon>Xenoophorus</taxon>
    </lineage>
</organism>
<dbReference type="InterPro" id="IPR001870">
    <property type="entry name" value="B30.2/SPRY"/>
</dbReference>
<dbReference type="EMBL" id="JAHRIN010001373">
    <property type="protein sequence ID" value="MEQ2191872.1"/>
    <property type="molecule type" value="Genomic_DNA"/>
</dbReference>
<reference evidence="10 11" key="1">
    <citation type="submission" date="2021-06" db="EMBL/GenBank/DDBJ databases">
        <authorList>
            <person name="Palmer J.M."/>
        </authorList>
    </citation>
    <scope>NUCLEOTIDE SEQUENCE [LARGE SCALE GENOMIC DNA]</scope>
    <source>
        <strain evidence="10 11">XC_2019</strain>
        <tissue evidence="10">Muscle</tissue>
    </source>
</reference>
<dbReference type="InterPro" id="IPR000315">
    <property type="entry name" value="Znf_B-box"/>
</dbReference>
<dbReference type="Proteomes" id="UP001434883">
    <property type="component" value="Unassembled WGS sequence"/>
</dbReference>
<evidence type="ECO:0000259" key="9">
    <source>
        <dbReference type="PROSITE" id="PS50188"/>
    </source>
</evidence>
<feature type="compositionally biased region" description="Acidic residues" evidence="6">
    <location>
        <begin position="490"/>
        <end position="503"/>
    </location>
</feature>
<dbReference type="SUPFAM" id="SSF49899">
    <property type="entry name" value="Concanavalin A-like lectins/glucanases"/>
    <property type="match status" value="1"/>
</dbReference>
<dbReference type="InterPro" id="IPR043136">
    <property type="entry name" value="B30.2/SPRY_sf"/>
</dbReference>
<dbReference type="Pfam" id="PF13445">
    <property type="entry name" value="zf-RING_UBOX"/>
    <property type="match status" value="1"/>
</dbReference>
<evidence type="ECO:0000259" key="8">
    <source>
        <dbReference type="PROSITE" id="PS50119"/>
    </source>
</evidence>
<dbReference type="PROSITE" id="PS00518">
    <property type="entry name" value="ZF_RING_1"/>
    <property type="match status" value="1"/>
</dbReference>
<dbReference type="PANTHER" id="PTHR24103">
    <property type="entry name" value="E3 UBIQUITIN-PROTEIN LIGASE TRIM"/>
    <property type="match status" value="1"/>
</dbReference>
<evidence type="ECO:0000256" key="2">
    <source>
        <dbReference type="ARBA" id="ARBA00022771"/>
    </source>
</evidence>
<proteinExistence type="predicted"/>
<dbReference type="Pfam" id="PF00643">
    <property type="entry name" value="zf-B_box"/>
    <property type="match status" value="1"/>
</dbReference>
<feature type="region of interest" description="Disordered" evidence="6">
    <location>
        <begin position="489"/>
        <end position="520"/>
    </location>
</feature>
<dbReference type="InterPro" id="IPR013320">
    <property type="entry name" value="ConA-like_dom_sf"/>
</dbReference>
<protein>
    <submittedName>
        <fullName evidence="10">Uncharacterized protein</fullName>
    </submittedName>
</protein>
<dbReference type="InterPro" id="IPR013083">
    <property type="entry name" value="Znf_RING/FYVE/PHD"/>
</dbReference>
<dbReference type="SMART" id="SM00589">
    <property type="entry name" value="PRY"/>
    <property type="match status" value="1"/>
</dbReference>
<dbReference type="PROSITE" id="PS50188">
    <property type="entry name" value="B302_SPRY"/>
    <property type="match status" value="1"/>
</dbReference>
<feature type="domain" description="B30.2/SPRY" evidence="9">
    <location>
        <begin position="300"/>
        <end position="492"/>
    </location>
</feature>